<feature type="transmembrane region" description="Helical" evidence="9">
    <location>
        <begin position="208"/>
        <end position="229"/>
    </location>
</feature>
<evidence type="ECO:0000256" key="2">
    <source>
        <dbReference type="ARBA" id="ARBA00022475"/>
    </source>
</evidence>
<dbReference type="GO" id="GO:0016763">
    <property type="term" value="F:pentosyltransferase activity"/>
    <property type="evidence" value="ECO:0007669"/>
    <property type="project" value="TreeGrafter"/>
</dbReference>
<keyword evidence="2" id="KW-1003">Cell membrane</keyword>
<evidence type="ECO:0000256" key="1">
    <source>
        <dbReference type="ARBA" id="ARBA00004651"/>
    </source>
</evidence>
<evidence type="ECO:0000256" key="6">
    <source>
        <dbReference type="ARBA" id="ARBA00022989"/>
    </source>
</evidence>
<evidence type="ECO:0000256" key="5">
    <source>
        <dbReference type="ARBA" id="ARBA00022692"/>
    </source>
</evidence>
<feature type="compositionally biased region" description="Polar residues" evidence="8">
    <location>
        <begin position="1"/>
        <end position="16"/>
    </location>
</feature>
<dbReference type="PANTHER" id="PTHR33908:SF3">
    <property type="entry name" value="UNDECAPRENYL PHOSPHATE-ALPHA-4-AMINO-4-DEOXY-L-ARABINOSE ARABINOSYL TRANSFERASE"/>
    <property type="match status" value="1"/>
</dbReference>
<name>A0A2W4YQS4_9CYAN</name>
<protein>
    <submittedName>
        <fullName evidence="10">Glycosyltransferase</fullName>
    </submittedName>
</protein>
<reference evidence="11" key="1">
    <citation type="submission" date="2018-04" db="EMBL/GenBank/DDBJ databases">
        <authorList>
            <person name="Cornet L."/>
        </authorList>
    </citation>
    <scope>NUCLEOTIDE SEQUENCE [LARGE SCALE GENOMIC DNA]</scope>
</reference>
<keyword evidence="7 9" id="KW-0472">Membrane</keyword>
<proteinExistence type="predicted"/>
<evidence type="ECO:0000256" key="9">
    <source>
        <dbReference type="SAM" id="Phobius"/>
    </source>
</evidence>
<dbReference type="EMBL" id="QBMP01000366">
    <property type="protein sequence ID" value="PZO45228.1"/>
    <property type="molecule type" value="Genomic_DNA"/>
</dbReference>
<evidence type="ECO:0000256" key="8">
    <source>
        <dbReference type="SAM" id="MobiDB-lite"/>
    </source>
</evidence>
<feature type="transmembrane region" description="Helical" evidence="9">
    <location>
        <begin position="330"/>
        <end position="347"/>
    </location>
</feature>
<feature type="transmembrane region" description="Helical" evidence="9">
    <location>
        <begin position="353"/>
        <end position="379"/>
    </location>
</feature>
<dbReference type="InterPro" id="IPR050297">
    <property type="entry name" value="LipidA_mod_glycosyltrf_83"/>
</dbReference>
<dbReference type="Proteomes" id="UP000249794">
    <property type="component" value="Unassembled WGS sequence"/>
</dbReference>
<dbReference type="GO" id="GO:0010041">
    <property type="term" value="P:response to iron(III) ion"/>
    <property type="evidence" value="ECO:0007669"/>
    <property type="project" value="TreeGrafter"/>
</dbReference>
<keyword evidence="6 9" id="KW-1133">Transmembrane helix</keyword>
<keyword evidence="5 9" id="KW-0812">Transmembrane</keyword>
<feature type="transmembrane region" description="Helical" evidence="9">
    <location>
        <begin position="241"/>
        <end position="271"/>
    </location>
</feature>
<evidence type="ECO:0000256" key="3">
    <source>
        <dbReference type="ARBA" id="ARBA00022676"/>
    </source>
</evidence>
<feature type="transmembrane region" description="Helical" evidence="9">
    <location>
        <begin position="400"/>
        <end position="420"/>
    </location>
</feature>
<organism evidence="10 11">
    <name type="scientific">Phormidesmis priestleyi</name>
    <dbReference type="NCBI Taxonomy" id="268141"/>
    <lineage>
        <taxon>Bacteria</taxon>
        <taxon>Bacillati</taxon>
        <taxon>Cyanobacteriota</taxon>
        <taxon>Cyanophyceae</taxon>
        <taxon>Leptolyngbyales</taxon>
        <taxon>Leptolyngbyaceae</taxon>
        <taxon>Phormidesmis</taxon>
    </lineage>
</organism>
<evidence type="ECO:0000256" key="4">
    <source>
        <dbReference type="ARBA" id="ARBA00022679"/>
    </source>
</evidence>
<dbReference type="GO" id="GO:0009103">
    <property type="term" value="P:lipopolysaccharide biosynthetic process"/>
    <property type="evidence" value="ECO:0007669"/>
    <property type="project" value="UniProtKB-ARBA"/>
</dbReference>
<comment type="subcellular location">
    <subcellularLocation>
        <location evidence="1">Cell membrane</location>
        <topology evidence="1">Multi-pass membrane protein</topology>
    </subcellularLocation>
</comment>
<feature type="transmembrane region" description="Helical" evidence="9">
    <location>
        <begin position="471"/>
        <end position="488"/>
    </location>
</feature>
<dbReference type="PANTHER" id="PTHR33908">
    <property type="entry name" value="MANNOSYLTRANSFERASE YKCB-RELATED"/>
    <property type="match status" value="1"/>
</dbReference>
<sequence length="626" mass="69579">MSSATESSAIEPSATDNSRKSLSQPSSGPLSGQVIGWLAVWFALALVIRFTHLAVKGAWMDEVATTLFSLGNYSRLIPLNEIISLDQILRPLQFTPGAGVHDVVVNLLTEDNHPPIYFVIAHGWMLLFHSISKLFGTDDGYASLWAARALSAFFGALAVPATYLLAWLSFRSRQEQPDYQAQRIGLICAALMAVSPFSVFLSQEARHYTLAILAVIASLCCFVLAARALDQFRAMSWNTVFAWIVINTLGLSVHFFFGLTLIAEGMVLLVMLVQQCRVKGTIWRSAPWLRIYGAIAGTTAGGLIWLPILANFYGSPQTSFLRSEVRNWQFWVNPIVQSLAGWLYAIFSPVTKGIGWLPVTVIVISCVSLLVIYAPWLIATLQRSLRFQWQQPNVRMGIQAIGGFFILANALFFMICYGLGTDITRGHRYSFVFFPSILIIVGVGLAPFWLRVKEFETTKLPFIQRRISGRQLVALVIGVGFIGTQVMVNDLTSLKFYNPKVLIEFIQAESKAPVVIGTATTITKQPAVVGIEIMSAAWEIQRKFKPTQQNQNWVRAPQFIIAENNADENRDATTELTKNLAPLPRPFDLWLLSFAADLASERCELAENASSGNQGSFNYTHYLCRE</sequence>
<evidence type="ECO:0000313" key="11">
    <source>
        <dbReference type="Proteomes" id="UP000249794"/>
    </source>
</evidence>
<evidence type="ECO:0000256" key="7">
    <source>
        <dbReference type="ARBA" id="ARBA00023136"/>
    </source>
</evidence>
<keyword evidence="4 10" id="KW-0808">Transferase</keyword>
<evidence type="ECO:0000313" key="10">
    <source>
        <dbReference type="EMBL" id="PZO45228.1"/>
    </source>
</evidence>
<feature type="transmembrane region" description="Helical" evidence="9">
    <location>
        <begin position="291"/>
        <end position="310"/>
    </location>
</feature>
<comment type="caution">
    <text evidence="10">The sequence shown here is derived from an EMBL/GenBank/DDBJ whole genome shotgun (WGS) entry which is preliminary data.</text>
</comment>
<keyword evidence="3" id="KW-0328">Glycosyltransferase</keyword>
<reference evidence="10 11" key="2">
    <citation type="submission" date="2018-06" db="EMBL/GenBank/DDBJ databases">
        <title>Metagenomic assembly of (sub)arctic Cyanobacteria and their associated microbiome from non-axenic cultures.</title>
        <authorList>
            <person name="Baurain D."/>
        </authorList>
    </citation>
    <scope>NUCLEOTIDE SEQUENCE [LARGE SCALE GENOMIC DNA]</scope>
    <source>
        <strain evidence="10">ULC027bin1</strain>
    </source>
</reference>
<gene>
    <name evidence="10" type="ORF">DCF15_21740</name>
</gene>
<feature type="transmembrane region" description="Helical" evidence="9">
    <location>
        <begin position="432"/>
        <end position="450"/>
    </location>
</feature>
<feature type="transmembrane region" description="Helical" evidence="9">
    <location>
        <begin position="182"/>
        <end position="202"/>
    </location>
</feature>
<accession>A0A2W4YQS4</accession>
<feature type="region of interest" description="Disordered" evidence="8">
    <location>
        <begin position="1"/>
        <end position="25"/>
    </location>
</feature>
<dbReference type="AlphaFoldDB" id="A0A2W4YQS4"/>
<feature type="transmembrane region" description="Helical" evidence="9">
    <location>
        <begin position="147"/>
        <end position="170"/>
    </location>
</feature>
<dbReference type="GO" id="GO:0005886">
    <property type="term" value="C:plasma membrane"/>
    <property type="evidence" value="ECO:0007669"/>
    <property type="project" value="UniProtKB-SubCell"/>
</dbReference>
<feature type="transmembrane region" description="Helical" evidence="9">
    <location>
        <begin position="30"/>
        <end position="50"/>
    </location>
</feature>